<evidence type="ECO:0000259" key="10">
    <source>
        <dbReference type="Pfam" id="PF04560"/>
    </source>
</evidence>
<dbReference type="InterPro" id="IPR007121">
    <property type="entry name" value="RNA_pol_bsu_CS"/>
</dbReference>
<keyword evidence="3 6" id="KW-0548">Nucleotidyltransferase</keyword>
<dbReference type="SUPFAM" id="SSF64484">
    <property type="entry name" value="beta and beta-prime subunits of DNA dependent RNA-polymerase"/>
    <property type="match status" value="1"/>
</dbReference>
<sequence length="1368" mass="153006">MQYSFTEKKRIRKSFAKRPIVHQVPFLLATQLESFSTFLQAETATAQRKPEGLQAAFTSVFPIVSHNGFARLEFVSYMLSSPAFNIKECQQRGLTYCSALRAKVRLVLLDKESPSKPVVKEVKEQEVYMGEIPLMTPTGSFVINGTERVIVSQLHRSPGVFFEHDKGKTHSSGKLLFSARIIPYRGSWLDFEFDPKDVLYFRVDRRRKMPVTILLKAIGLTPEQILANFFVFDNFSLMPEGAQMEFVPERLRGEVARFDITDRDGKVIVQKDKRINAKHIRDLETAKTTFISVPEDYLLGRVLAKNVVDGDTGEVIANANDEITETVLDKLREAKIKDIQTLYTNDLDQGPYISSTLRIDETVDKMAARIAIYRMMRPGEPPTEEAVEALFNRLFYSEEAYDLSKVGRMKFNRRVGRDEIVGPMTLQDDDILATIKILVELRNGKGEVDDIDHLGNRRVRCVGELAENQFRAGLVRVERAVKERLGQAESENLMPHDLINSKPISSAIREFFGSSQLSQFMDQTNPLSEITHKRRVSALGPGGLTRERAGFEVRDVHPTHYGRVCPIETPEGPNIGLINSLALYAHLNEYGFLETPYRKVADGKVTDQIDYLSAIEEGRYVIAQANAAVADDGTLTDELVSSREAGETLMVTPDRIQYMDVAPSQIVSVAASLIPFLEHDDANRALMGSNMQRQAVPCLRPEKPVVGTGIERTVAVDSGTTVQALRGGVVDYVDAGRIVIRVNDDEAVAGEVGVDIYNLIKYTRSNQNTNINQRPIVKMGDKVARGDVLADGASTDLGELALGQNMLIAFMPWNGYNFEDSILISEKVVADDRYTSIHIEELNVVARDTKLGPEEITRDISNLAEVQLGRLDESGIVYIGAEVEAGDVLVGKVTPKGETQLTPEEKLLRAIFGEKASDVKDTSLRVPSGMNGTVIDVQVFTREGITRDKRAQQIIDDELKRYRLDLNDQLRIVEGDAFQRLARMLDGKVANGGPKKLAKGTKIDQAYLEDLDHYHWFDIRLADEEAAAQLEAIKNSIEEKRHQFDLAFEEKRKKLTQGDELPPGVLKMVKVYLAVKRRLQPGDKMAGRHGNKGVVSKIVPIEDMPYMADGRPADVVLNPLGVPSRMNVGQVLEVHLGWAAKGLGWRIGEMLARQTKIAEMREFLTKIYNESGHKEDLDSFSDDEILELAKNLREGVPFATPVFDGATEEEMGKMLDLAFPDDIAQNLGMTPSKNQVRLYDGRTGEMFERTVTVGYMHYLKLHHLVDDKMHARSTGPYSLVTQQPLGGKAQFGGQRFGEMEVWALEAYGASYVLQEMLTVKSDDVTGRTKVYENLVKGDHVIDAGMPESFNVLVKEIRSLGIDIDLDRN</sequence>
<dbReference type="Pfam" id="PF10385">
    <property type="entry name" value="RNA_pol_Rpb2_45"/>
    <property type="match status" value="1"/>
</dbReference>
<dbReference type="Proteomes" id="UP001139308">
    <property type="component" value="Unassembled WGS sequence"/>
</dbReference>
<evidence type="ECO:0000313" key="15">
    <source>
        <dbReference type="EMBL" id="MCG5078338.1"/>
    </source>
</evidence>
<gene>
    <name evidence="6 15" type="primary">rpoB</name>
    <name evidence="15" type="ORF">L5014_34265</name>
</gene>
<feature type="domain" description="DNA-directed RNA polymerase subunit 2 hybrid-binding" evidence="9">
    <location>
        <begin position="726"/>
        <end position="1290"/>
    </location>
</feature>
<dbReference type="HAMAP" id="MF_01321">
    <property type="entry name" value="RNApol_bact_RpoB"/>
    <property type="match status" value="1"/>
</dbReference>
<dbReference type="Gene3D" id="2.40.270.10">
    <property type="entry name" value="DNA-directed RNA polymerase, subunit 2, domain 6"/>
    <property type="match status" value="2"/>
</dbReference>
<dbReference type="RefSeq" id="WP_238468334.1">
    <property type="nucleotide sequence ID" value="NZ_JAKLJA010000057.1"/>
</dbReference>
<dbReference type="InterPro" id="IPR019462">
    <property type="entry name" value="DNA-dir_RNA_pol_bsu_external_1"/>
</dbReference>
<evidence type="ECO:0000259" key="9">
    <source>
        <dbReference type="Pfam" id="PF00562"/>
    </source>
</evidence>
<proteinExistence type="inferred from homology"/>
<comment type="subunit">
    <text evidence="6 8">The RNAP catalytic core consists of 2 alpha, 1 beta, 1 beta' and 1 omega subunit. When a sigma factor is associated with the core the holoenzyme is formed, which can initiate transcription.</text>
</comment>
<dbReference type="InterPro" id="IPR015712">
    <property type="entry name" value="DNA-dir_RNA_pol_su2"/>
</dbReference>
<dbReference type="Gene3D" id="2.40.50.100">
    <property type="match status" value="1"/>
</dbReference>
<evidence type="ECO:0000256" key="4">
    <source>
        <dbReference type="ARBA" id="ARBA00023163"/>
    </source>
</evidence>
<evidence type="ECO:0000256" key="6">
    <source>
        <dbReference type="HAMAP-Rule" id="MF_01321"/>
    </source>
</evidence>
<dbReference type="Pfam" id="PF04563">
    <property type="entry name" value="RNA_pol_Rpb2_1"/>
    <property type="match status" value="1"/>
</dbReference>
<dbReference type="FunFam" id="2.40.50.100:FF:000006">
    <property type="entry name" value="DNA-directed RNA polymerase subunit beta"/>
    <property type="match status" value="1"/>
</dbReference>
<dbReference type="InterPro" id="IPR037033">
    <property type="entry name" value="DNA-dir_RNAP_su2_hyb_sf"/>
</dbReference>
<dbReference type="InterPro" id="IPR014724">
    <property type="entry name" value="RNA_pol_RPB2_OB-fold"/>
</dbReference>
<dbReference type="InterPro" id="IPR010243">
    <property type="entry name" value="RNA_pol_bsu_bac"/>
</dbReference>
<evidence type="ECO:0000256" key="5">
    <source>
        <dbReference type="ARBA" id="ARBA00048552"/>
    </source>
</evidence>
<dbReference type="FunFam" id="2.40.50.150:FF:000001">
    <property type="entry name" value="DNA-directed RNA polymerase subunit beta"/>
    <property type="match status" value="1"/>
</dbReference>
<dbReference type="GO" id="GO:0032549">
    <property type="term" value="F:ribonucleoside binding"/>
    <property type="evidence" value="ECO:0007669"/>
    <property type="project" value="InterPro"/>
</dbReference>
<dbReference type="PANTHER" id="PTHR20856">
    <property type="entry name" value="DNA-DIRECTED RNA POLYMERASE I SUBUNIT 2"/>
    <property type="match status" value="1"/>
</dbReference>
<dbReference type="GO" id="GO:0003899">
    <property type="term" value="F:DNA-directed RNA polymerase activity"/>
    <property type="evidence" value="ECO:0007669"/>
    <property type="project" value="UniProtKB-UniRule"/>
</dbReference>
<dbReference type="InterPro" id="IPR007120">
    <property type="entry name" value="DNA-dir_RNAP_su2_dom"/>
</dbReference>
<evidence type="ECO:0000259" key="12">
    <source>
        <dbReference type="Pfam" id="PF04563"/>
    </source>
</evidence>
<feature type="domain" description="RNA polymerase Rpb2" evidence="10">
    <location>
        <begin position="1292"/>
        <end position="1365"/>
    </location>
</feature>
<dbReference type="InterPro" id="IPR007642">
    <property type="entry name" value="RNA_pol_Rpb2_2"/>
</dbReference>
<name>A0A9X1UMU7_9BURK</name>
<feature type="domain" description="RNA polymerase beta subunit protrusion" evidence="12">
    <location>
        <begin position="27"/>
        <end position="506"/>
    </location>
</feature>
<evidence type="ECO:0000256" key="2">
    <source>
        <dbReference type="ARBA" id="ARBA00022679"/>
    </source>
</evidence>
<dbReference type="Gene3D" id="3.90.1800.10">
    <property type="entry name" value="RNA polymerase alpha subunit dimerisation domain"/>
    <property type="match status" value="1"/>
</dbReference>
<evidence type="ECO:0000256" key="1">
    <source>
        <dbReference type="ARBA" id="ARBA00022478"/>
    </source>
</evidence>
<dbReference type="Gene3D" id="2.40.50.150">
    <property type="match status" value="1"/>
</dbReference>
<dbReference type="Gene3D" id="3.90.1100.10">
    <property type="match status" value="2"/>
</dbReference>
<comment type="caution">
    <text evidence="15">The sequence shown here is derived from an EMBL/GenBank/DDBJ whole genome shotgun (WGS) entry which is preliminary data.</text>
</comment>
<dbReference type="Pfam" id="PF04561">
    <property type="entry name" value="RNA_pol_Rpb2_2"/>
    <property type="match status" value="2"/>
</dbReference>
<dbReference type="InterPro" id="IPR037034">
    <property type="entry name" value="RNA_pol_Rpb2_2_sf"/>
</dbReference>
<reference evidence="15" key="1">
    <citation type="submission" date="2022-01" db="EMBL/GenBank/DDBJ databases">
        <title>Genome sequence and assembly of Parabukholderia sp. RG36.</title>
        <authorList>
            <person name="Chhetri G."/>
        </authorList>
    </citation>
    <scope>NUCLEOTIDE SEQUENCE</scope>
    <source>
        <strain evidence="15">RG36</strain>
    </source>
</reference>
<dbReference type="NCBIfam" id="NF001616">
    <property type="entry name" value="PRK00405.1"/>
    <property type="match status" value="1"/>
</dbReference>
<dbReference type="Pfam" id="PF04560">
    <property type="entry name" value="RNA_pol_Rpb2_7"/>
    <property type="match status" value="1"/>
</dbReference>
<evidence type="ECO:0000256" key="8">
    <source>
        <dbReference type="RuleBase" id="RU363031"/>
    </source>
</evidence>
<comment type="function">
    <text evidence="6 8">DNA-dependent RNA polymerase catalyzes the transcription of DNA into RNA using the four ribonucleoside triphosphates as substrates.</text>
</comment>
<dbReference type="NCBIfam" id="TIGR02013">
    <property type="entry name" value="rpoB"/>
    <property type="match status" value="1"/>
</dbReference>
<evidence type="ECO:0000259" key="13">
    <source>
        <dbReference type="Pfam" id="PF04565"/>
    </source>
</evidence>
<keyword evidence="16" id="KW-1185">Reference proteome</keyword>
<feature type="domain" description="RNA polymerase Rpb2" evidence="11">
    <location>
        <begin position="361"/>
        <end position="460"/>
    </location>
</feature>
<accession>A0A9X1UMU7</accession>
<dbReference type="Pfam" id="PF00562">
    <property type="entry name" value="RNA_pol_Rpb2_6"/>
    <property type="match status" value="1"/>
</dbReference>
<dbReference type="CDD" id="cd00653">
    <property type="entry name" value="RNA_pol_B_RPB2"/>
    <property type="match status" value="1"/>
</dbReference>
<dbReference type="FunFam" id="3.90.1800.10:FF:000001">
    <property type="entry name" value="DNA-directed RNA polymerase subunit beta"/>
    <property type="match status" value="1"/>
</dbReference>
<dbReference type="PROSITE" id="PS01166">
    <property type="entry name" value="RNA_POL_BETA"/>
    <property type="match status" value="1"/>
</dbReference>
<keyword evidence="4 6" id="KW-0804">Transcription</keyword>
<evidence type="ECO:0000313" key="16">
    <source>
        <dbReference type="Proteomes" id="UP001139308"/>
    </source>
</evidence>
<dbReference type="InterPro" id="IPR042107">
    <property type="entry name" value="DNA-dir_RNA_pol_bsu_ext_1_sf"/>
</dbReference>
<protein>
    <recommendedName>
        <fullName evidence="6 8">DNA-directed RNA polymerase subunit beta</fullName>
        <shortName evidence="6">RNAP subunit beta</shortName>
        <ecNumber evidence="6 8">2.7.7.6</ecNumber>
    </recommendedName>
    <alternativeName>
        <fullName evidence="6">RNA polymerase subunit beta</fullName>
    </alternativeName>
    <alternativeName>
        <fullName evidence="6">Transcriptase subunit beta</fullName>
    </alternativeName>
</protein>
<evidence type="ECO:0000256" key="3">
    <source>
        <dbReference type="ARBA" id="ARBA00022695"/>
    </source>
</evidence>
<dbReference type="InterPro" id="IPR007641">
    <property type="entry name" value="RNA_pol_Rpb2_7"/>
</dbReference>
<organism evidence="15 16">
    <name type="scientific">Paraburkholderia tagetis</name>
    <dbReference type="NCBI Taxonomy" id="2913261"/>
    <lineage>
        <taxon>Bacteria</taxon>
        <taxon>Pseudomonadati</taxon>
        <taxon>Pseudomonadota</taxon>
        <taxon>Betaproteobacteria</taxon>
        <taxon>Burkholderiales</taxon>
        <taxon>Burkholderiaceae</taxon>
        <taxon>Paraburkholderia</taxon>
    </lineage>
</organism>
<dbReference type="Gene3D" id="3.90.1110.10">
    <property type="entry name" value="RNA polymerase Rpb2, domain 2"/>
    <property type="match status" value="2"/>
</dbReference>
<dbReference type="EC" id="2.7.7.6" evidence="6 8"/>
<comment type="catalytic activity">
    <reaction evidence="5 6 8">
        <text>RNA(n) + a ribonucleoside 5'-triphosphate = RNA(n+1) + diphosphate</text>
        <dbReference type="Rhea" id="RHEA:21248"/>
        <dbReference type="Rhea" id="RHEA-COMP:14527"/>
        <dbReference type="Rhea" id="RHEA-COMP:17342"/>
        <dbReference type="ChEBI" id="CHEBI:33019"/>
        <dbReference type="ChEBI" id="CHEBI:61557"/>
        <dbReference type="ChEBI" id="CHEBI:140395"/>
        <dbReference type="EC" id="2.7.7.6"/>
    </reaction>
</comment>
<dbReference type="Gene3D" id="2.30.150.10">
    <property type="entry name" value="DNA-directed RNA polymerase, beta subunit, external 1 domain"/>
    <property type="match status" value="1"/>
</dbReference>
<feature type="domain" description="DNA-directed RNA polymerase beta subunit external 1" evidence="14">
    <location>
        <begin position="597"/>
        <end position="662"/>
    </location>
</feature>
<dbReference type="Pfam" id="PF04565">
    <property type="entry name" value="RNA_pol_Rpb2_3"/>
    <property type="match status" value="1"/>
</dbReference>
<dbReference type="GO" id="GO:0000428">
    <property type="term" value="C:DNA-directed RNA polymerase complex"/>
    <property type="evidence" value="ECO:0007669"/>
    <property type="project" value="UniProtKB-KW"/>
</dbReference>
<comment type="similarity">
    <text evidence="6 7">Belongs to the RNA polymerase beta chain family.</text>
</comment>
<dbReference type="InterPro" id="IPR007644">
    <property type="entry name" value="RNA_pol_bsu_protrusion"/>
</dbReference>
<keyword evidence="2 6" id="KW-0808">Transferase</keyword>
<evidence type="ECO:0000259" key="14">
    <source>
        <dbReference type="Pfam" id="PF10385"/>
    </source>
</evidence>
<dbReference type="GO" id="GO:0006351">
    <property type="term" value="P:DNA-templated transcription"/>
    <property type="evidence" value="ECO:0007669"/>
    <property type="project" value="UniProtKB-UniRule"/>
</dbReference>
<evidence type="ECO:0000259" key="11">
    <source>
        <dbReference type="Pfam" id="PF04561"/>
    </source>
</evidence>
<feature type="domain" description="RNA polymerase Rpb2" evidence="13">
    <location>
        <begin position="519"/>
        <end position="586"/>
    </location>
</feature>
<dbReference type="EMBL" id="JAKLJA010000057">
    <property type="protein sequence ID" value="MCG5078338.1"/>
    <property type="molecule type" value="Genomic_DNA"/>
</dbReference>
<dbReference type="InterPro" id="IPR007645">
    <property type="entry name" value="RNA_pol_Rpb2_3"/>
</dbReference>
<evidence type="ECO:0000256" key="7">
    <source>
        <dbReference type="RuleBase" id="RU000434"/>
    </source>
</evidence>
<dbReference type="GO" id="GO:0003677">
    <property type="term" value="F:DNA binding"/>
    <property type="evidence" value="ECO:0007669"/>
    <property type="project" value="UniProtKB-UniRule"/>
</dbReference>
<feature type="domain" description="RNA polymerase Rpb2" evidence="11">
    <location>
        <begin position="156"/>
        <end position="228"/>
    </location>
</feature>
<keyword evidence="1 6" id="KW-0240">DNA-directed RNA polymerase</keyword>